<evidence type="ECO:0000259" key="4">
    <source>
        <dbReference type="PROSITE" id="PS50943"/>
    </source>
</evidence>
<evidence type="ECO:0000313" key="5">
    <source>
        <dbReference type="EMBL" id="MFC0271371.1"/>
    </source>
</evidence>
<dbReference type="PANTHER" id="PTHR34475">
    <property type="match status" value="1"/>
</dbReference>
<dbReference type="EMBL" id="JBHLVO010000004">
    <property type="protein sequence ID" value="MFC0271371.1"/>
    <property type="molecule type" value="Genomic_DNA"/>
</dbReference>
<sequence length="298" mass="33383">MSELGNRLKQAREERNLSLEDLQDLTKIQKRYLVGIEEGNYEMMPGKFYVRAFIKQYAEAVGLDSELLFEEYKNDVPSTYNDDLPERLSRVKTQKELPKSASKALELLPKLLIIACIIAIAVIVWIWRQNGAETDGALHTESTVEDTGNVYETAEGATKSENGQDEEENSLVESEENTTETEEETALEEVPAQTISVKETQAKTTTYELTGTDKFELEVVAKGNTWVSIKNGTGKAFFGAEIKEGESEINDFTAESEIQLRIGNVPGTEIKINGEVLKYEINPSDETIQNINILNTQE</sequence>
<dbReference type="RefSeq" id="WP_378932279.1">
    <property type="nucleotide sequence ID" value="NZ_JBHLVO010000004.1"/>
</dbReference>
<feature type="compositionally biased region" description="Acidic residues" evidence="2">
    <location>
        <begin position="163"/>
        <end position="187"/>
    </location>
</feature>
<dbReference type="PANTHER" id="PTHR34475:SF1">
    <property type="entry name" value="CYTOSKELETON PROTEIN RODZ"/>
    <property type="match status" value="1"/>
</dbReference>
<accession>A0ABV6GDA3</accession>
<evidence type="ECO:0000256" key="2">
    <source>
        <dbReference type="SAM" id="MobiDB-lite"/>
    </source>
</evidence>
<proteinExistence type="predicted"/>
<feature type="coiled-coil region" evidence="1">
    <location>
        <begin position="1"/>
        <end position="28"/>
    </location>
</feature>
<dbReference type="InterPro" id="IPR001387">
    <property type="entry name" value="Cro/C1-type_HTH"/>
</dbReference>
<feature type="region of interest" description="Disordered" evidence="2">
    <location>
        <begin position="154"/>
        <end position="190"/>
    </location>
</feature>
<dbReference type="InterPro" id="IPR025194">
    <property type="entry name" value="RodZ-like_C"/>
</dbReference>
<comment type="caution">
    <text evidence="5">The sequence shown here is derived from an EMBL/GenBank/DDBJ whole genome shotgun (WGS) entry which is preliminary data.</text>
</comment>
<keyword evidence="3" id="KW-1133">Transmembrane helix</keyword>
<dbReference type="Pfam" id="PF13413">
    <property type="entry name" value="HTH_25"/>
    <property type="match status" value="1"/>
</dbReference>
<gene>
    <name evidence="5" type="ORF">ACFFIX_07880</name>
</gene>
<evidence type="ECO:0000256" key="1">
    <source>
        <dbReference type="SAM" id="Coils"/>
    </source>
</evidence>
<dbReference type="CDD" id="cd00093">
    <property type="entry name" value="HTH_XRE"/>
    <property type="match status" value="1"/>
</dbReference>
<keyword evidence="1" id="KW-0175">Coiled coil</keyword>
<dbReference type="Gene3D" id="1.10.260.40">
    <property type="entry name" value="lambda repressor-like DNA-binding domains"/>
    <property type="match status" value="1"/>
</dbReference>
<organism evidence="5 6">
    <name type="scientific">Metabacillus herbersteinensis</name>
    <dbReference type="NCBI Taxonomy" id="283816"/>
    <lineage>
        <taxon>Bacteria</taxon>
        <taxon>Bacillati</taxon>
        <taxon>Bacillota</taxon>
        <taxon>Bacilli</taxon>
        <taxon>Bacillales</taxon>
        <taxon>Bacillaceae</taxon>
        <taxon>Metabacillus</taxon>
    </lineage>
</organism>
<keyword evidence="6" id="KW-1185">Reference proteome</keyword>
<evidence type="ECO:0000256" key="3">
    <source>
        <dbReference type="SAM" id="Phobius"/>
    </source>
</evidence>
<keyword evidence="3" id="KW-0812">Transmembrane</keyword>
<dbReference type="SUPFAM" id="SSF47413">
    <property type="entry name" value="lambda repressor-like DNA-binding domains"/>
    <property type="match status" value="1"/>
</dbReference>
<reference evidence="5 6" key="1">
    <citation type="submission" date="2024-09" db="EMBL/GenBank/DDBJ databases">
        <authorList>
            <person name="Sun Q."/>
            <person name="Mori K."/>
        </authorList>
    </citation>
    <scope>NUCLEOTIDE SEQUENCE [LARGE SCALE GENOMIC DNA]</scope>
    <source>
        <strain evidence="5 6">CCM 7228</strain>
    </source>
</reference>
<dbReference type="PROSITE" id="PS50943">
    <property type="entry name" value="HTH_CROC1"/>
    <property type="match status" value="1"/>
</dbReference>
<dbReference type="InterPro" id="IPR050400">
    <property type="entry name" value="Bact_Cytoskel_RodZ"/>
</dbReference>
<feature type="domain" description="HTH cro/C1-type" evidence="4">
    <location>
        <begin position="8"/>
        <end position="42"/>
    </location>
</feature>
<dbReference type="Pfam" id="PF13464">
    <property type="entry name" value="RodZ_C"/>
    <property type="match status" value="1"/>
</dbReference>
<name>A0ABV6GDA3_9BACI</name>
<dbReference type="Proteomes" id="UP001589854">
    <property type="component" value="Unassembled WGS sequence"/>
</dbReference>
<dbReference type="SMART" id="SM00530">
    <property type="entry name" value="HTH_XRE"/>
    <property type="match status" value="1"/>
</dbReference>
<evidence type="ECO:0000313" key="6">
    <source>
        <dbReference type="Proteomes" id="UP001589854"/>
    </source>
</evidence>
<feature type="transmembrane region" description="Helical" evidence="3">
    <location>
        <begin position="107"/>
        <end position="127"/>
    </location>
</feature>
<protein>
    <submittedName>
        <fullName evidence="5">Helix-turn-helix domain-containing protein</fullName>
    </submittedName>
</protein>
<dbReference type="InterPro" id="IPR010982">
    <property type="entry name" value="Lambda_DNA-bd_dom_sf"/>
</dbReference>
<keyword evidence="3" id="KW-0472">Membrane</keyword>